<sequence>MKNFIRTMMVTAVMATFCFVGQAVAEVTVASWGGAYTMSQQKAYGDTFSDSPLIGGKVNFVNYNGGLGEVRTQVESGNIQWDIVDVLPSQARTGCDEGLFEELPRDVFAKAPDGTPMDEDMFVKVPNDCVVPQIWWSYMAFYKKGTFSGTQPNTIGDFFNVSKFPGKRGIHTWANALIEMALMADGVPPANVYKVMSSKAGIDRAFAKLDTIKDHVVFWSSGAKPLELVTSGEVSMALAYNGRVGAAILSEDAPFVPIWDGQVLEEEWLVMTKGTNNYDEALRFLIHASAPAQQAGQAKWINYGPMRKSGMAILAANEPFFHNGKNIMPHMPNTDEHMKGGLYADPEWWADNSASISERFKAWQGK</sequence>
<accession>A0A382LMQ3</accession>
<dbReference type="Pfam" id="PF13416">
    <property type="entry name" value="SBP_bac_8"/>
    <property type="match status" value="1"/>
</dbReference>
<dbReference type="EMBL" id="UINC01088128">
    <property type="protein sequence ID" value="SVC38094.1"/>
    <property type="molecule type" value="Genomic_DNA"/>
</dbReference>
<gene>
    <name evidence="2" type="ORF">METZ01_LOCUS290948</name>
</gene>
<dbReference type="SUPFAM" id="SSF53850">
    <property type="entry name" value="Periplasmic binding protein-like II"/>
    <property type="match status" value="1"/>
</dbReference>
<keyword evidence="1" id="KW-0732">Signal</keyword>
<dbReference type="AlphaFoldDB" id="A0A382LMQ3"/>
<evidence type="ECO:0000256" key="1">
    <source>
        <dbReference type="ARBA" id="ARBA00022729"/>
    </source>
</evidence>
<protein>
    <submittedName>
        <fullName evidence="2">Uncharacterized protein</fullName>
    </submittedName>
</protein>
<evidence type="ECO:0000313" key="2">
    <source>
        <dbReference type="EMBL" id="SVC38094.1"/>
    </source>
</evidence>
<organism evidence="2">
    <name type="scientific">marine metagenome</name>
    <dbReference type="NCBI Taxonomy" id="408172"/>
    <lineage>
        <taxon>unclassified sequences</taxon>
        <taxon>metagenomes</taxon>
        <taxon>ecological metagenomes</taxon>
    </lineage>
</organism>
<reference evidence="2" key="1">
    <citation type="submission" date="2018-05" db="EMBL/GenBank/DDBJ databases">
        <authorList>
            <person name="Lanie J.A."/>
            <person name="Ng W.-L."/>
            <person name="Kazmierczak K.M."/>
            <person name="Andrzejewski T.M."/>
            <person name="Davidsen T.M."/>
            <person name="Wayne K.J."/>
            <person name="Tettelin H."/>
            <person name="Glass J.I."/>
            <person name="Rusch D."/>
            <person name="Podicherti R."/>
            <person name="Tsui H.-C.T."/>
            <person name="Winkler M.E."/>
        </authorList>
    </citation>
    <scope>NUCLEOTIDE SEQUENCE</scope>
</reference>
<dbReference type="PANTHER" id="PTHR30222">
    <property type="entry name" value="SPERMIDINE/PUTRESCINE-BINDING PERIPLASMIC PROTEIN"/>
    <property type="match status" value="1"/>
</dbReference>
<proteinExistence type="predicted"/>
<dbReference type="InterPro" id="IPR006059">
    <property type="entry name" value="SBP"/>
</dbReference>
<name>A0A382LMQ3_9ZZZZ</name>
<dbReference type="Gene3D" id="3.40.190.10">
    <property type="entry name" value="Periplasmic binding protein-like II"/>
    <property type="match status" value="2"/>
</dbReference>
<dbReference type="PANTHER" id="PTHR30222:SF2">
    <property type="entry name" value="ABC TRANSPORTER SUBSTRATE-BINDING PROTEIN"/>
    <property type="match status" value="1"/>
</dbReference>